<feature type="compositionally biased region" description="Basic and acidic residues" evidence="1">
    <location>
        <begin position="1064"/>
        <end position="1079"/>
    </location>
</feature>
<evidence type="ECO:0000313" key="4">
    <source>
        <dbReference type="EMBL" id="CAH0516681.1"/>
    </source>
</evidence>
<dbReference type="Proteomes" id="UP001158986">
    <property type="component" value="Unassembled WGS sequence"/>
</dbReference>
<feature type="region of interest" description="Disordered" evidence="1">
    <location>
        <begin position="735"/>
        <end position="755"/>
    </location>
</feature>
<feature type="compositionally biased region" description="Acidic residues" evidence="1">
    <location>
        <begin position="353"/>
        <end position="379"/>
    </location>
</feature>
<dbReference type="Gene3D" id="2.130.10.10">
    <property type="entry name" value="YVTN repeat-like/Quinoprotein amine dehydrogenase"/>
    <property type="match status" value="3"/>
</dbReference>
<organism evidence="4 5">
    <name type="scientific">Peronospora belbahrii</name>
    <dbReference type="NCBI Taxonomy" id="622444"/>
    <lineage>
        <taxon>Eukaryota</taxon>
        <taxon>Sar</taxon>
        <taxon>Stramenopiles</taxon>
        <taxon>Oomycota</taxon>
        <taxon>Peronosporomycetes</taxon>
        <taxon>Peronosporales</taxon>
        <taxon>Peronosporaceae</taxon>
        <taxon>Peronospora</taxon>
    </lineage>
</organism>
<dbReference type="InterPro" id="IPR015943">
    <property type="entry name" value="WD40/YVTN_repeat-like_dom_sf"/>
</dbReference>
<sequence>MKLPRTWETHRTLKTAAVHKRLLEAEDKHMESALLGSKRMKISTMAKIKAPSDHLCNFQATVNALQTSKDDDDSYTDNMDGLCRQKKVAQCLEQDLLRDNARMRLKAISLKDEVDFYYEILARIELLAAQQRLESGEKSKQVSNLLKQIHRVISAPKPVKETMQTTNHSLAATAIHHAVNARLSNDIESDLVLVGPQWLRIYRIEPFPSAETAVDAAKGQVLHLEASFPLAGVAESVHVLRFDRSLLRKKHRFFGGDEVLLLTFSLCKWVIVGYDRRARNLATLAMFSFEEDAIGPGATLKGEKNGQEQLLGLGAQAAARVDPQTRCGAMLIYSDQLVIVPFRSESIELSFFEEDEEEFEDEEQGTTTADSDEEEDDEEEKKLEELVNESKHKGVTSDMSNTLNALLDKSVKVGSKRKRNHMSGLMPNDITGREFLLRLRELEITGKVIDLAFLDGYLEPTLMLLHEENERNSSYGRLAVGFDTYCLTVISINMNTRLHPKIWTVKNLPSDCFRLIPCRAPLGGVVVLSANAFLYFNQTQFHGLATNVFASKTVNQSVLPLSDAVYETPDHDIAQLNVVLYDCQYEYLGEKELLLTLPSGEAYALSLFYEETSSRGLYGFAGASSSRKASLSLRLLQSGIVANCLCLNDEKKTLFVGSRSGDSVLYALDQKKLASADAKDEVSQEPKDEEMPVKEELAIIEATFPMKSEPVEDEEEDEDEDDLFLYGKALTKEDTATATDSTESANGRNGSNTRKSVNNAFLKEGCGPYDFELRQIDILPGIGQITSIELGVESSADSNEKREELVISGGFERNGAISVLHNGLRPIVGTEAELSGCRAMWTVSSSLPSMTKSSDGRSYDAYLILSVAHRTMVLRTGEGMEPLEDDSGFYTSGPTLAAANLFNKQRIIQIFKQGARVMMEVPEEEAPNSQETIEKAADTDEEVDNDEEDAGPRVKLVCTQEITLEGDVECGGMNVDTSSVGIVSVDVIDPYILLLLTDGSVRLLMGDEEDLELTVIDPEIDYLDGIADSNDTADTLKHGSSSACLFYDWAGMFRENAWGEDEREERSESAANASKKENADKDDDMDALYDTKQSVRATSADRNSKAKSMLDQAFQTNVDGSVSIPLLMQKDAKMMCGMCFGDGSLHVFSLPDFKKRGMFPYLTFAPQFLVNTLEHYQVSKTKKVKFSAPILGLNASTSSANDGRIKKSHTVNSPVADIIIHRVGPSEGQHNAQYLSRMVMLVFLANGDLLMYSAIPKAEGMKLRAEKGEVAPVSHFLRVETDLITRPFLPPRARTNAHNESGNNPEVSTSAVLAKLRAGFRYPMLTSFANVNNMSGAFFRGAHPMWIVGDRGLPTFIPMCVAGSAPPAPRVKGASNKNVAPRVSVPVLSFTPFHHWNCPNGFIYFHSRGALRVCELPSSKTSTILPSSGGFVLQKAEFGTTLHHMLYLGSHGPGGVAEALEAPTYAVVCSIKMKPADAEQATEIEGLEEEQDPENLDANGNPLGSNVMAPTAEMFPDHEIDEMTLTEEDVYELRLVQTDEFGEWGRCGVFRVHFERYEVVLSVKLMYLYDSSLMKEEVFSTSPEWNKKKRPYLVVGTGWVGPHGEDESGRGRLLLYELDYAQYVNEEGGATSRKLPKLRLVFIKEHRQGAISMVAQLGPYVLAAVGSKLIVYEFKSEQLIGCAFYDAQIFIVTMNVVKDFVMYGDVYKSVHFLRWRENQRQLILLAKDYEPLAVSATEFSVFEKKLALLAVDMDENLHVMQFAPQDIESRGGQRLLRVSDFHLGVQVSSMFRKRVDASSTVSATNGRVTTPPSCYVNIMGNSEGGVGALIPVSERVFRRLFTLQNVMINTLPQNCALNPREFRMLKTNGQRRCGRPDAWSKKKWKKSFLDAFVLFRFLLLDYVAQKELARCIGTTPEVVIHNLLEVQHATATFL</sequence>
<comment type="caution">
    <text evidence="4">The sequence shown here is derived from an EMBL/GenBank/DDBJ whole genome shotgun (WGS) entry which is preliminary data.</text>
</comment>
<accession>A0ABN8CWJ9</accession>
<feature type="domain" description="RSE1/DDB1/CPSF1 second beta-propeller" evidence="3">
    <location>
        <begin position="981"/>
        <end position="1416"/>
    </location>
</feature>
<gene>
    <name evidence="4" type="ORF">PBS001_LOCUS3330</name>
</gene>
<dbReference type="PANTHER" id="PTHR10644">
    <property type="entry name" value="DNA REPAIR/RNA PROCESSING CPSF FAMILY"/>
    <property type="match status" value="1"/>
</dbReference>
<evidence type="ECO:0000256" key="1">
    <source>
        <dbReference type="SAM" id="MobiDB-lite"/>
    </source>
</evidence>
<dbReference type="InterPro" id="IPR004871">
    <property type="entry name" value="RSE1/DDB1/CPSF1_C"/>
</dbReference>
<name>A0ABN8CWJ9_9STRA</name>
<evidence type="ECO:0008006" key="6">
    <source>
        <dbReference type="Google" id="ProtNLM"/>
    </source>
</evidence>
<feature type="region of interest" description="Disordered" evidence="1">
    <location>
        <begin position="922"/>
        <end position="950"/>
    </location>
</feature>
<evidence type="ECO:0000259" key="2">
    <source>
        <dbReference type="Pfam" id="PF03178"/>
    </source>
</evidence>
<dbReference type="Pfam" id="PF23726">
    <property type="entry name" value="Beta-prop_RSE1_2nd"/>
    <property type="match status" value="2"/>
</dbReference>
<feature type="compositionally biased region" description="Basic and acidic residues" evidence="1">
    <location>
        <begin position="380"/>
        <end position="392"/>
    </location>
</feature>
<dbReference type="InterPro" id="IPR058543">
    <property type="entry name" value="Beta-prop_RSE1/DDB1/CPSF1_2nd"/>
</dbReference>
<proteinExistence type="predicted"/>
<protein>
    <recommendedName>
        <fullName evidence="6">Cleavage/polyadenylation specificity factor A subunit C-terminal domain-containing protein</fullName>
    </recommendedName>
</protein>
<evidence type="ECO:0000259" key="3">
    <source>
        <dbReference type="Pfam" id="PF23726"/>
    </source>
</evidence>
<feature type="region of interest" description="Disordered" evidence="1">
    <location>
        <begin position="353"/>
        <end position="398"/>
    </location>
</feature>
<feature type="compositionally biased region" description="Polar residues" evidence="1">
    <location>
        <begin position="746"/>
        <end position="755"/>
    </location>
</feature>
<dbReference type="InterPro" id="IPR050358">
    <property type="entry name" value="RSE1/DDB1/CFT1"/>
</dbReference>
<feature type="region of interest" description="Disordered" evidence="1">
    <location>
        <begin position="1060"/>
        <end position="1086"/>
    </location>
</feature>
<keyword evidence="5" id="KW-1185">Reference proteome</keyword>
<dbReference type="Pfam" id="PF03178">
    <property type="entry name" value="CPSF_A"/>
    <property type="match status" value="1"/>
</dbReference>
<reference evidence="4 5" key="1">
    <citation type="submission" date="2021-11" db="EMBL/GenBank/DDBJ databases">
        <authorList>
            <person name="Islam A."/>
            <person name="Islam S."/>
            <person name="Flora M.S."/>
            <person name="Rahman M."/>
            <person name="Ziaur R.M."/>
            <person name="Epstein J.H."/>
            <person name="Hassan M."/>
            <person name="Klassen M."/>
            <person name="Woodard K."/>
            <person name="Webb A."/>
            <person name="Webby R.J."/>
            <person name="El Zowalaty M.E."/>
        </authorList>
    </citation>
    <scope>NUCLEOTIDE SEQUENCE [LARGE SCALE GENOMIC DNA]</scope>
    <source>
        <strain evidence="4">Pbs1</strain>
    </source>
</reference>
<feature type="compositionally biased region" description="Low complexity" evidence="1">
    <location>
        <begin position="736"/>
        <end position="745"/>
    </location>
</feature>
<feature type="compositionally biased region" description="Acidic residues" evidence="1">
    <location>
        <begin position="939"/>
        <end position="949"/>
    </location>
</feature>
<feature type="domain" description="RSE1/DDB1/CPSF1 C-terminal" evidence="2">
    <location>
        <begin position="1549"/>
        <end position="1898"/>
    </location>
</feature>
<feature type="domain" description="RSE1/DDB1/CPSF1 second beta-propeller" evidence="3">
    <location>
        <begin position="830"/>
        <end position="937"/>
    </location>
</feature>
<evidence type="ECO:0000313" key="5">
    <source>
        <dbReference type="Proteomes" id="UP001158986"/>
    </source>
</evidence>
<dbReference type="EMBL" id="CAKLCB010000198">
    <property type="protein sequence ID" value="CAH0516681.1"/>
    <property type="molecule type" value="Genomic_DNA"/>
</dbReference>